<dbReference type="Gene3D" id="3.10.20.600">
    <property type="match status" value="1"/>
</dbReference>
<evidence type="ECO:0000256" key="4">
    <source>
        <dbReference type="ARBA" id="ARBA00023004"/>
    </source>
</evidence>
<protein>
    <submittedName>
        <fullName evidence="7">Formate dehydrogenase, beta subunit</fullName>
        <ecNumber evidence="7">1.2.1.2</ecNumber>
    </submittedName>
</protein>
<dbReference type="InterPro" id="IPR011538">
    <property type="entry name" value="Nuo51_FMN-bd"/>
</dbReference>
<organism evidence="7 8">
    <name type="scientific">Nitrospira moscoviensis</name>
    <dbReference type="NCBI Taxonomy" id="42253"/>
    <lineage>
        <taxon>Bacteria</taxon>
        <taxon>Pseudomonadati</taxon>
        <taxon>Nitrospirota</taxon>
        <taxon>Nitrospiria</taxon>
        <taxon>Nitrospirales</taxon>
        <taxon>Nitrospiraceae</taxon>
        <taxon>Nitrospira</taxon>
    </lineage>
</organism>
<evidence type="ECO:0000259" key="6">
    <source>
        <dbReference type="SMART" id="SM00928"/>
    </source>
</evidence>
<keyword evidence="4" id="KW-0408">Iron</keyword>
<keyword evidence="7" id="KW-0560">Oxidoreductase</keyword>
<dbReference type="SUPFAM" id="SSF142984">
    <property type="entry name" value="Nqo1 middle domain-like"/>
    <property type="match status" value="1"/>
</dbReference>
<keyword evidence="2" id="KW-0004">4Fe-4S</keyword>
<dbReference type="EC" id="1.2.1.2" evidence="7"/>
<dbReference type="Gene3D" id="3.40.50.11540">
    <property type="entry name" value="NADH-ubiquinone oxidoreductase 51kDa subunit"/>
    <property type="match status" value="1"/>
</dbReference>
<dbReference type="SUPFAM" id="SSF140490">
    <property type="entry name" value="Nqo1C-terminal domain-like"/>
    <property type="match status" value="1"/>
</dbReference>
<dbReference type="SMART" id="SM00928">
    <property type="entry name" value="NADH_4Fe-4S"/>
    <property type="match status" value="1"/>
</dbReference>
<dbReference type="Proteomes" id="UP000069205">
    <property type="component" value="Chromosome"/>
</dbReference>
<dbReference type="STRING" id="42253.NITMOv2_3823"/>
<sequence>MNGAAALDRLRASGAMTAHSNLSNAHFMSVTLYLSNDTSARAAGADRLAQAWAEAPGVELVRTSSRGAFFLEPLVERDGPEGRLLWPRATPEDLPRIRAGVGGLPVSDLSFLARQQRIVFARFGMAEPLSLARYRALGGWRGYEAAAGLSPEAIIAEMKVSGLRGRGGAAFPVWSKWDIARRTEADQKYVVANADEGDAGTYCDRLIMEGEPFRLIEGMLICAKAIGADRGYIYCRWEYPAAAVTMSAAITEAERAGLLVVDGRPFRLEVFRGAGSYVCGEETALLSSLEGGRGMVKVRPPYPAVAGLYGKPTVVSNVLTFGTVTEILARGAAWHASLGTERSKGTIALQLGGRIRQPGLVEIPFGATLGEVLERFGGGMVEGARFKAVQVGGPLGSLFPESALDIPLCFDAFNDIGAVLGHGGIVVFDDRTDMVELARHYMTFTADESCGKCTPCRIGSVRGRELLERIEAGQGTADDLTLLADLGETMKATSLCAHGARGPYPVLTAMEHWPEEFTRRLSAVGPPP</sequence>
<dbReference type="Gene3D" id="6.10.250.1450">
    <property type="match status" value="1"/>
</dbReference>
<evidence type="ECO:0000256" key="1">
    <source>
        <dbReference type="ARBA" id="ARBA00007523"/>
    </source>
</evidence>
<comment type="similarity">
    <text evidence="1">Belongs to the complex I 51 kDa subunit family.</text>
</comment>
<dbReference type="InterPro" id="IPR037207">
    <property type="entry name" value="Nuop51_4Fe4S-bd_sf"/>
</dbReference>
<name>A0A0K2GGX0_NITMO</name>
<dbReference type="GO" id="GO:0016491">
    <property type="term" value="F:oxidoreductase activity"/>
    <property type="evidence" value="ECO:0007669"/>
    <property type="project" value="UniProtKB-KW"/>
</dbReference>
<dbReference type="Pfam" id="PF01512">
    <property type="entry name" value="Complex1_51K"/>
    <property type="match status" value="1"/>
</dbReference>
<reference evidence="7 8" key="1">
    <citation type="journal article" date="2015" name="Proc. Natl. Acad. Sci. U.S.A.">
        <title>Expanded metabolic versatility of ubiquitous nitrite-oxidizing bacteria from the genus Nitrospira.</title>
        <authorList>
            <person name="Koch H."/>
            <person name="Lucker S."/>
            <person name="Albertsen M."/>
            <person name="Kitzinger K."/>
            <person name="Herbold C."/>
            <person name="Spieck E."/>
            <person name="Nielsen P.H."/>
            <person name="Wagner M."/>
            <person name="Daims H."/>
        </authorList>
    </citation>
    <scope>NUCLEOTIDE SEQUENCE [LARGE SCALE GENOMIC DNA]</scope>
    <source>
        <strain evidence="7 8">NSP M-1</strain>
    </source>
</reference>
<keyword evidence="5" id="KW-0411">Iron-sulfur</keyword>
<keyword evidence="8" id="KW-1185">Reference proteome</keyword>
<dbReference type="Pfam" id="PF10589">
    <property type="entry name" value="NADH_4Fe-4S"/>
    <property type="match status" value="1"/>
</dbReference>
<dbReference type="PANTHER" id="PTHR43578:SF3">
    <property type="entry name" value="NADH-QUINONE OXIDOREDUCTASE SUBUNIT F"/>
    <property type="match status" value="1"/>
</dbReference>
<dbReference type="GO" id="GO:0010181">
    <property type="term" value="F:FMN binding"/>
    <property type="evidence" value="ECO:0007669"/>
    <property type="project" value="InterPro"/>
</dbReference>
<evidence type="ECO:0000256" key="5">
    <source>
        <dbReference type="ARBA" id="ARBA00023014"/>
    </source>
</evidence>
<dbReference type="InterPro" id="IPR001949">
    <property type="entry name" value="NADH-UbQ_OxRdtase_51kDa_CS"/>
</dbReference>
<proteinExistence type="inferred from homology"/>
<dbReference type="KEGG" id="nmv:NITMOv2_3823"/>
<dbReference type="PROSITE" id="PS00645">
    <property type="entry name" value="COMPLEX1_51K_2"/>
    <property type="match status" value="1"/>
</dbReference>
<dbReference type="Gene3D" id="1.20.1440.230">
    <property type="entry name" value="NADH-ubiquinone oxidoreductase 51kDa subunit, iron-sulphur binding domain"/>
    <property type="match status" value="1"/>
</dbReference>
<dbReference type="GO" id="GO:0008137">
    <property type="term" value="F:NADH dehydrogenase (ubiquinone) activity"/>
    <property type="evidence" value="ECO:0007669"/>
    <property type="project" value="InterPro"/>
</dbReference>
<dbReference type="GO" id="GO:0051539">
    <property type="term" value="F:4 iron, 4 sulfur cluster binding"/>
    <property type="evidence" value="ECO:0007669"/>
    <property type="project" value="UniProtKB-KW"/>
</dbReference>
<evidence type="ECO:0000256" key="3">
    <source>
        <dbReference type="ARBA" id="ARBA00022723"/>
    </source>
</evidence>
<dbReference type="PATRIC" id="fig|42253.5.peg.3767"/>
<dbReference type="SUPFAM" id="SSF142019">
    <property type="entry name" value="Nqo1 FMN-binding domain-like"/>
    <property type="match status" value="1"/>
</dbReference>
<dbReference type="GO" id="GO:0046872">
    <property type="term" value="F:metal ion binding"/>
    <property type="evidence" value="ECO:0007669"/>
    <property type="project" value="UniProtKB-KW"/>
</dbReference>
<evidence type="ECO:0000313" key="7">
    <source>
        <dbReference type="EMBL" id="ALA60213.1"/>
    </source>
</evidence>
<gene>
    <name evidence="7" type="primary">fdsB</name>
    <name evidence="7" type="ORF">NITMOv2_3823</name>
</gene>
<keyword evidence="3" id="KW-0479">Metal-binding</keyword>
<dbReference type="InterPro" id="IPR019575">
    <property type="entry name" value="Nuop51_4Fe4S-bd"/>
</dbReference>
<dbReference type="EMBL" id="CP011801">
    <property type="protein sequence ID" value="ALA60213.1"/>
    <property type="molecule type" value="Genomic_DNA"/>
</dbReference>
<dbReference type="AlphaFoldDB" id="A0A0K2GGX0"/>
<evidence type="ECO:0000313" key="8">
    <source>
        <dbReference type="Proteomes" id="UP000069205"/>
    </source>
</evidence>
<dbReference type="PANTHER" id="PTHR43578">
    <property type="entry name" value="NADH-QUINONE OXIDOREDUCTASE SUBUNIT F"/>
    <property type="match status" value="1"/>
</dbReference>
<evidence type="ECO:0000256" key="2">
    <source>
        <dbReference type="ARBA" id="ARBA00022485"/>
    </source>
</evidence>
<accession>A0A0K2GGX0</accession>
<feature type="domain" description="NADH-ubiquinone oxidoreductase 51kDa subunit iron-sulphur binding" evidence="6">
    <location>
        <begin position="435"/>
        <end position="480"/>
    </location>
</feature>
<dbReference type="InterPro" id="IPR037225">
    <property type="entry name" value="Nuo51_FMN-bd_sf"/>
</dbReference>